<dbReference type="SUPFAM" id="SSF81901">
    <property type="entry name" value="HCP-like"/>
    <property type="match status" value="1"/>
</dbReference>
<dbReference type="Gene3D" id="1.25.40.10">
    <property type="entry name" value="Tetratricopeptide repeat domain"/>
    <property type="match status" value="2"/>
</dbReference>
<dbReference type="Proteomes" id="UP000772434">
    <property type="component" value="Unassembled WGS sequence"/>
</dbReference>
<proteinExistence type="predicted"/>
<evidence type="ECO:0000313" key="3">
    <source>
        <dbReference type="EMBL" id="KAF9059426.1"/>
    </source>
</evidence>
<comment type="caution">
    <text evidence="2">The sequence shown here is derived from an EMBL/GenBank/DDBJ whole genome shotgun (WGS) entry which is preliminary data.</text>
</comment>
<evidence type="ECO:0000313" key="4">
    <source>
        <dbReference type="Proteomes" id="UP000772434"/>
    </source>
</evidence>
<dbReference type="PANTHER" id="PTHR10098">
    <property type="entry name" value="RAPSYN-RELATED"/>
    <property type="match status" value="1"/>
</dbReference>
<dbReference type="EMBL" id="JADNRY010000302">
    <property type="protein sequence ID" value="KAF9059426.1"/>
    <property type="molecule type" value="Genomic_DNA"/>
</dbReference>
<dbReference type="Pfam" id="PF12770">
    <property type="entry name" value="CHAT"/>
    <property type="match status" value="1"/>
</dbReference>
<reference evidence="2" key="1">
    <citation type="submission" date="2020-11" db="EMBL/GenBank/DDBJ databases">
        <authorList>
            <consortium name="DOE Joint Genome Institute"/>
            <person name="Ahrendt S."/>
            <person name="Riley R."/>
            <person name="Andreopoulos W."/>
            <person name="Labutti K."/>
            <person name="Pangilinan J."/>
            <person name="Ruiz-Duenas F.J."/>
            <person name="Barrasa J.M."/>
            <person name="Sanchez-Garcia M."/>
            <person name="Camarero S."/>
            <person name="Miyauchi S."/>
            <person name="Serrano A."/>
            <person name="Linde D."/>
            <person name="Babiker R."/>
            <person name="Drula E."/>
            <person name="Ayuso-Fernandez I."/>
            <person name="Pacheco R."/>
            <person name="Padilla G."/>
            <person name="Ferreira P."/>
            <person name="Barriuso J."/>
            <person name="Kellner H."/>
            <person name="Castanera R."/>
            <person name="Alfaro M."/>
            <person name="Ramirez L."/>
            <person name="Pisabarro A.G."/>
            <person name="Kuo A."/>
            <person name="Tritt A."/>
            <person name="Lipzen A."/>
            <person name="He G."/>
            <person name="Yan M."/>
            <person name="Ng V."/>
            <person name="Cullen D."/>
            <person name="Martin F."/>
            <person name="Rosso M.-N."/>
            <person name="Henrissat B."/>
            <person name="Hibbett D."/>
            <person name="Martinez A.T."/>
            <person name="Grigoriev I.V."/>
        </authorList>
    </citation>
    <scope>NUCLEOTIDE SEQUENCE</scope>
    <source>
        <strain evidence="2">AH 40177</strain>
    </source>
</reference>
<name>A0A9P5P727_9AGAR</name>
<keyword evidence="4" id="KW-1185">Reference proteome</keyword>
<organism evidence="2 4">
    <name type="scientific">Rhodocollybia butyracea</name>
    <dbReference type="NCBI Taxonomy" id="206335"/>
    <lineage>
        <taxon>Eukaryota</taxon>
        <taxon>Fungi</taxon>
        <taxon>Dikarya</taxon>
        <taxon>Basidiomycota</taxon>
        <taxon>Agaricomycotina</taxon>
        <taxon>Agaricomycetes</taxon>
        <taxon>Agaricomycetidae</taxon>
        <taxon>Agaricales</taxon>
        <taxon>Marasmiineae</taxon>
        <taxon>Omphalotaceae</taxon>
        <taxon>Rhodocollybia</taxon>
    </lineage>
</organism>
<feature type="domain" description="CHAT" evidence="1">
    <location>
        <begin position="695"/>
        <end position="965"/>
    </location>
</feature>
<accession>A0A9P5P727</accession>
<evidence type="ECO:0000259" key="1">
    <source>
        <dbReference type="Pfam" id="PF12770"/>
    </source>
</evidence>
<dbReference type="Pfam" id="PF13374">
    <property type="entry name" value="TPR_10"/>
    <property type="match status" value="2"/>
</dbReference>
<dbReference type="AlphaFoldDB" id="A0A9P5P727"/>
<dbReference type="EMBL" id="JADNRY010000690">
    <property type="protein sequence ID" value="KAF9029750.1"/>
    <property type="molecule type" value="Genomic_DNA"/>
</dbReference>
<dbReference type="OrthoDB" id="9991317at2759"/>
<dbReference type="InterPro" id="IPR011990">
    <property type="entry name" value="TPR-like_helical_dom_sf"/>
</dbReference>
<dbReference type="InterPro" id="IPR024983">
    <property type="entry name" value="CHAT_dom"/>
</dbReference>
<gene>
    <name evidence="3" type="ORF">BDP27DRAFT_1453308</name>
    <name evidence="2" type="ORF">BDP27DRAFT_1456046</name>
</gene>
<evidence type="ECO:0000313" key="2">
    <source>
        <dbReference type="EMBL" id="KAF9029750.1"/>
    </source>
</evidence>
<dbReference type="PANTHER" id="PTHR10098:SF108">
    <property type="entry name" value="TETRATRICOPEPTIDE REPEAT PROTEIN 28"/>
    <property type="match status" value="1"/>
</dbReference>
<sequence length="965" mass="107670">MTTRLKPTIDELYSALKTLFQRCMGKSELSDADRQFNHAAMLQNEANRLHDQSLAEGDNDLLEQAIALYNQALSLFSPEDHALPLSNLGNALLTKFEHEGKKELLRDALKYHRAALDLCPPGHPERAFCINNLVNSIYEQYAQGDGLERLDEALLFLREALALRESDDPQRSLSLNNLGNAVLTKFKHTGDHRYLEEATDLHREALSLRPPGDPGRDFPLINLSTTLFLRFDQEALPQLLDEAIEHLREALTLRPPGHHDRGLILDHLASALITKYEQQGHLELLTEGIDLHGQALSLRDPGHFNRCYSLTNLAGALLLRAGLEGSGKDLDVKEAVDLYREALESESLESPEHAYSMCSLSEALIAHYKITCNVKLLEEAVALARNSLQFCSEVDSYRTTALYRLAVALAVHYDHSRNTEELEESLSIFEIATKDQHCASKDRLLAAFDWVSTGRKLSHPSTIRAYSTALELLEHCLAFSPTVEMQHQVMKTKGLSRPLATEAASYAIKIGNLDITIEFLEQGRAILWSQMRGFRTPMDQLHEVDQELANRFIETSRALESLALSSKRRYTADDSGDTSGPLMDSQIQQKRSLVSDLNDILDDIRTKHFKNFLQAQPFSLLQRAAKNGPVIVLNHHTSRTDALIVLDNRLPVHVPLSISEKFREQVTFIATNLNLVAARASRLHPLKGSRNPFQKNLQLLWSIVGRPVVERLRNLGVAEQSRIWWCPTSILSTLPIHAAGPVMPAGDKYLCNMYISSYTPTLTALIVAQEVNVGGVNSMPRVLAIQGPNLLKANEELRIISQLGDFVTALSIEHTTPPVVLQHMQTHSWIHFACHGHLSLHQPFESSFELLNEHLSLHDIVNMHLPQAELAFLAACHSAAAESGSEEVLHLAAAMQFCGFQSVIGTLWEMEDEDGPELAKGFYQSLLALKEGSRGSARALNDAIKGMRAEGMTLERWATFVHIGA</sequence>
<protein>
    <submittedName>
        <fullName evidence="2">CHAT domain-containing protein</fullName>
    </submittedName>
</protein>